<dbReference type="InterPro" id="IPR050311">
    <property type="entry name" value="ORC1/CDC6"/>
</dbReference>
<evidence type="ECO:0000313" key="8">
    <source>
        <dbReference type="EMBL" id="GGN26504.1"/>
    </source>
</evidence>
<evidence type="ECO:0000256" key="2">
    <source>
        <dbReference type="ARBA" id="ARBA00022705"/>
    </source>
</evidence>
<evidence type="ECO:0000256" key="1">
    <source>
        <dbReference type="ARBA" id="ARBA00006184"/>
    </source>
</evidence>
<keyword evidence="4 5" id="KW-0067">ATP-binding</keyword>
<comment type="function">
    <text evidence="5">Involved in regulation of DNA replication.</text>
</comment>
<dbReference type="GO" id="GO:0016887">
    <property type="term" value="F:ATP hydrolysis activity"/>
    <property type="evidence" value="ECO:0007669"/>
    <property type="project" value="InterPro"/>
</dbReference>
<feature type="binding site" evidence="5">
    <location>
        <position position="241"/>
    </location>
    <ligand>
        <name>ATP</name>
        <dbReference type="ChEBI" id="CHEBI:30616"/>
    </ligand>
</feature>
<feature type="binding site" evidence="5">
    <location>
        <position position="229"/>
    </location>
    <ligand>
        <name>ATP</name>
        <dbReference type="ChEBI" id="CHEBI:30616"/>
    </ligand>
</feature>
<name>A0A830GFB7_9EURY</name>
<dbReference type="InterPro" id="IPR049945">
    <property type="entry name" value="AAA_22"/>
</dbReference>
<reference evidence="8 9" key="1">
    <citation type="journal article" date="2019" name="Int. J. Syst. Evol. Microbiol.">
        <title>The Global Catalogue of Microorganisms (GCM) 10K type strain sequencing project: providing services to taxonomists for standard genome sequencing and annotation.</title>
        <authorList>
            <consortium name="The Broad Institute Genomics Platform"/>
            <consortium name="The Broad Institute Genome Sequencing Center for Infectious Disease"/>
            <person name="Wu L."/>
            <person name="Ma J."/>
        </authorList>
    </citation>
    <scope>NUCLEOTIDE SEQUENCE [LARGE SCALE GENOMIC DNA]</scope>
    <source>
        <strain evidence="8 9">JCM 16331</strain>
    </source>
</reference>
<dbReference type="SUPFAM" id="SSF52540">
    <property type="entry name" value="P-loop containing nucleoside triphosphate hydrolases"/>
    <property type="match status" value="1"/>
</dbReference>
<feature type="binding site" evidence="5">
    <location>
        <begin position="82"/>
        <end position="86"/>
    </location>
    <ligand>
        <name>ATP</name>
        <dbReference type="ChEBI" id="CHEBI:30616"/>
    </ligand>
</feature>
<dbReference type="SMART" id="SM00382">
    <property type="entry name" value="AAA"/>
    <property type="match status" value="1"/>
</dbReference>
<dbReference type="GO" id="GO:0006260">
    <property type="term" value="P:DNA replication"/>
    <property type="evidence" value="ECO:0007669"/>
    <property type="project" value="UniProtKB-UniRule"/>
</dbReference>
<protein>
    <recommendedName>
        <fullName evidence="5">ORC1-type DNA replication protein</fullName>
    </recommendedName>
</protein>
<organism evidence="8 9">
    <name type="scientific">Halarchaeum nitratireducens</name>
    <dbReference type="NCBI Taxonomy" id="489913"/>
    <lineage>
        <taxon>Archaea</taxon>
        <taxon>Methanobacteriati</taxon>
        <taxon>Methanobacteriota</taxon>
        <taxon>Stenosarchaea group</taxon>
        <taxon>Halobacteria</taxon>
        <taxon>Halobacteriales</taxon>
        <taxon>Halobacteriaceae</taxon>
    </lineage>
</organism>
<dbReference type="Gene3D" id="3.40.50.300">
    <property type="entry name" value="P-loop containing nucleotide triphosphate hydrolases"/>
    <property type="match status" value="1"/>
</dbReference>
<evidence type="ECO:0000256" key="4">
    <source>
        <dbReference type="ARBA" id="ARBA00022840"/>
    </source>
</evidence>
<gene>
    <name evidence="8" type="ORF">GCM10009021_31120</name>
</gene>
<evidence type="ECO:0000259" key="7">
    <source>
        <dbReference type="SMART" id="SM01074"/>
    </source>
</evidence>
<dbReference type="Gene3D" id="1.10.8.60">
    <property type="match status" value="1"/>
</dbReference>
<dbReference type="Pfam" id="PF13401">
    <property type="entry name" value="AAA_22"/>
    <property type="match status" value="1"/>
</dbReference>
<dbReference type="GO" id="GO:0051301">
    <property type="term" value="P:cell division"/>
    <property type="evidence" value="ECO:0007669"/>
    <property type="project" value="UniProtKB-KW"/>
</dbReference>
<dbReference type="CDD" id="cd18139">
    <property type="entry name" value="HLD_clamp_RarA"/>
    <property type="match status" value="1"/>
</dbReference>
<dbReference type="InterPro" id="IPR036390">
    <property type="entry name" value="WH_DNA-bd_sf"/>
</dbReference>
<comment type="similarity">
    <text evidence="1 5">Belongs to the CDC6/cdc18 family.</text>
</comment>
<keyword evidence="2 5" id="KW-0235">DNA replication</keyword>
<dbReference type="CDD" id="cd08768">
    <property type="entry name" value="Cdc6_C"/>
    <property type="match status" value="1"/>
</dbReference>
<dbReference type="Pfam" id="PF09079">
    <property type="entry name" value="WHD_Cdc6"/>
    <property type="match status" value="1"/>
</dbReference>
<dbReference type="PANTHER" id="PTHR10763">
    <property type="entry name" value="CELL DIVISION CONTROL PROTEIN 6-RELATED"/>
    <property type="match status" value="1"/>
</dbReference>
<evidence type="ECO:0000259" key="6">
    <source>
        <dbReference type="SMART" id="SM00382"/>
    </source>
</evidence>
<dbReference type="AlphaFoldDB" id="A0A830GFB7"/>
<evidence type="ECO:0000313" key="9">
    <source>
        <dbReference type="Proteomes" id="UP000608850"/>
    </source>
</evidence>
<dbReference type="Pfam" id="PF22703">
    <property type="entry name" value="Cdc6_lid"/>
    <property type="match status" value="1"/>
</dbReference>
<dbReference type="HAMAP" id="MF_01407">
    <property type="entry name" value="ORC1_type_DNA_replic_protein"/>
    <property type="match status" value="1"/>
</dbReference>
<dbReference type="GO" id="GO:0005524">
    <property type="term" value="F:ATP binding"/>
    <property type="evidence" value="ECO:0007669"/>
    <property type="project" value="UniProtKB-UniRule"/>
</dbReference>
<dbReference type="SUPFAM" id="SSF46785">
    <property type="entry name" value="Winged helix' DNA-binding domain"/>
    <property type="match status" value="1"/>
</dbReference>
<dbReference type="SMART" id="SM01074">
    <property type="entry name" value="Cdc6_C"/>
    <property type="match status" value="1"/>
</dbReference>
<proteinExistence type="inferred from homology"/>
<keyword evidence="3 5" id="KW-0547">Nucleotide-binding</keyword>
<dbReference type="InterPro" id="IPR055237">
    <property type="entry name" value="Cdc6_lid"/>
</dbReference>
<dbReference type="EMBL" id="BMOQ01000012">
    <property type="protein sequence ID" value="GGN26504.1"/>
    <property type="molecule type" value="Genomic_DNA"/>
</dbReference>
<keyword evidence="9" id="KW-1185">Reference proteome</keyword>
<keyword evidence="8" id="KW-0132">Cell division</keyword>
<sequence length="425" mass="47271">MVEGFLWCSLVEVTTPTPAMTSAFDDLSESAIFENRDALADEYIPSEIVGRDEKKEEYMNALLPVYKGESPDNIFLYGQNGVGKTAVTHWVLNQLEASENLQTELAVLPINCEGVNTSYQLTIELANQLIPNSENYLPSTGHPESKVYSVFFNQLDKIGGTALIVLDEIDHVANIDTFLYKATRAASYGDLTETKLGLIGISTDTAFGENLSSDVRSSLRERVIEFPPYDASQLEQVLRQRVDTAFYEDVVTNAAITYAAALGSKNSGDARMVLDLIRIAGDYARERGKDHVTDDLVEEAMDEYEIERSMSVLADLPENIKIVAYALAVLEEREDEEVTSSILYDLYSDFAQMVGHDPVSERRARDYYGRLDELNIIESQVKHDSSGGQYKSHSLNHPTSEVLTALADTIDTIGVHKNVQHLVEE</sequence>
<accession>A0A830GFB7</accession>
<evidence type="ECO:0000256" key="5">
    <source>
        <dbReference type="HAMAP-Rule" id="MF_01407"/>
    </source>
</evidence>
<feature type="domain" description="AAA+ ATPase" evidence="6">
    <location>
        <begin position="70"/>
        <end position="230"/>
    </location>
</feature>
<dbReference type="InterPro" id="IPR003593">
    <property type="entry name" value="AAA+_ATPase"/>
</dbReference>
<dbReference type="InterPro" id="IPR027417">
    <property type="entry name" value="P-loop_NTPase"/>
</dbReference>
<dbReference type="Proteomes" id="UP000608850">
    <property type="component" value="Unassembled WGS sequence"/>
</dbReference>
<dbReference type="InterPro" id="IPR015163">
    <property type="entry name" value="Cdc6_C"/>
</dbReference>
<dbReference type="InterPro" id="IPR014277">
    <property type="entry name" value="Orc1/Cdc6_arc"/>
</dbReference>
<evidence type="ECO:0000256" key="3">
    <source>
        <dbReference type="ARBA" id="ARBA00022741"/>
    </source>
</evidence>
<dbReference type="Gene3D" id="1.10.10.10">
    <property type="entry name" value="Winged helix-like DNA-binding domain superfamily/Winged helix DNA-binding domain"/>
    <property type="match status" value="1"/>
</dbReference>
<comment type="caution">
    <text evidence="8">The sequence shown here is derived from an EMBL/GenBank/DDBJ whole genome shotgun (WGS) entry which is preliminary data.</text>
</comment>
<keyword evidence="8" id="KW-0131">Cell cycle</keyword>
<dbReference type="InterPro" id="IPR036388">
    <property type="entry name" value="WH-like_DNA-bd_sf"/>
</dbReference>
<dbReference type="PANTHER" id="PTHR10763:SF22">
    <property type="entry name" value="ORC1-TYPE DNA REPLICATION PROTEIN"/>
    <property type="match status" value="1"/>
</dbReference>
<feature type="domain" description="Cdc6 C-terminal" evidence="7">
    <location>
        <begin position="324"/>
        <end position="406"/>
    </location>
</feature>
<dbReference type="NCBIfam" id="TIGR02928">
    <property type="entry name" value="orc1/cdc6 family replication initiation protein"/>
    <property type="match status" value="1"/>
</dbReference>